<dbReference type="GO" id="GO:0016788">
    <property type="term" value="F:hydrolase activity, acting on ester bonds"/>
    <property type="evidence" value="ECO:0007669"/>
    <property type="project" value="TreeGrafter"/>
</dbReference>
<protein>
    <submittedName>
        <fullName evidence="3">PA14 domain-containing protein</fullName>
    </submittedName>
</protein>
<dbReference type="PANTHER" id="PTHR32440">
    <property type="entry name" value="PHOSPHATASE DCR2-RELATED-RELATED"/>
    <property type="match status" value="1"/>
</dbReference>
<accession>A0A419VYX9</accession>
<keyword evidence="1" id="KW-0732">Signal</keyword>
<evidence type="ECO:0000313" key="3">
    <source>
        <dbReference type="EMBL" id="RKD88270.1"/>
    </source>
</evidence>
<organism evidence="3 4">
    <name type="scientific">Mangrovibacterium diazotrophicum</name>
    <dbReference type="NCBI Taxonomy" id="1261403"/>
    <lineage>
        <taxon>Bacteria</taxon>
        <taxon>Pseudomonadati</taxon>
        <taxon>Bacteroidota</taxon>
        <taxon>Bacteroidia</taxon>
        <taxon>Marinilabiliales</taxon>
        <taxon>Prolixibacteraceae</taxon>
        <taxon>Mangrovibacterium</taxon>
    </lineage>
</organism>
<dbReference type="Proteomes" id="UP000283387">
    <property type="component" value="Unassembled WGS sequence"/>
</dbReference>
<dbReference type="SUPFAM" id="SSF56988">
    <property type="entry name" value="Anthrax protective antigen"/>
    <property type="match status" value="1"/>
</dbReference>
<dbReference type="Pfam" id="PF00149">
    <property type="entry name" value="Metallophos"/>
    <property type="match status" value="1"/>
</dbReference>
<dbReference type="InterPro" id="IPR004843">
    <property type="entry name" value="Calcineurin-like_PHP"/>
</dbReference>
<feature type="domain" description="PA14" evidence="2">
    <location>
        <begin position="351"/>
        <end position="487"/>
    </location>
</feature>
<dbReference type="Gene3D" id="3.60.21.10">
    <property type="match status" value="1"/>
</dbReference>
<dbReference type="Pfam" id="PF07691">
    <property type="entry name" value="PA14"/>
    <property type="match status" value="1"/>
</dbReference>
<evidence type="ECO:0000259" key="2">
    <source>
        <dbReference type="PROSITE" id="PS51820"/>
    </source>
</evidence>
<dbReference type="PANTHER" id="PTHR32440:SF11">
    <property type="entry name" value="METALLOPHOSPHOESTERASE DOMAIN-CONTAINING PROTEIN"/>
    <property type="match status" value="1"/>
</dbReference>
<evidence type="ECO:0000256" key="1">
    <source>
        <dbReference type="SAM" id="SignalP"/>
    </source>
</evidence>
<keyword evidence="4" id="KW-1185">Reference proteome</keyword>
<feature type="chain" id="PRO_5019300170" evidence="1">
    <location>
        <begin position="28"/>
        <end position="493"/>
    </location>
</feature>
<dbReference type="SUPFAM" id="SSF56300">
    <property type="entry name" value="Metallo-dependent phosphatases"/>
    <property type="match status" value="1"/>
</dbReference>
<sequence>MNKQKTIQTFLFSFLIVFLAPFTGVQAKTKKAEVKLNFREDGTYKIVQFTDIHWEPGMPANGLTLQTMSVILDKEKPDLVVLTGDIVTAGDPVRGWKEVIQPMVDRKLAWISTYGNHDSEGDTPRSEINEIVESLPYNINKEVPGLSGEGNFSLPVYTKDQSIGSVLYFFDSHAYCSSYMPGSYNWVKTDQIEWYRKQSDEYRKLHSDLPVPSYAFLHIPLMEYREVAKSSELLGHKGEGVASPELNSGLFAAFVEQQDVIGTFCGHDHNNDYVGVYQDVALAYGRCTGTYAYGDLRNGARVIELHANDFHFKSWISTPREEDLFFVYPNDGNQQALEEAPLPAIELDKATLKQGLEYRYYEGPVETVNEIEKLPLIETGTTNNFSLEKAKQKDHFAFKFEGYIEVPETQTYRFYLLSDDGATLSIDDQLIVDNDGGHSARLRKGAANLSKGFHKITLLYFEDYMGEELEVGLSSLRIRQGDLSDTMLYYSPK</sequence>
<dbReference type="InterPro" id="IPR037524">
    <property type="entry name" value="PA14/GLEYA"/>
</dbReference>
<reference evidence="3 4" key="1">
    <citation type="submission" date="2018-09" db="EMBL/GenBank/DDBJ databases">
        <title>Genomic Encyclopedia of Archaeal and Bacterial Type Strains, Phase II (KMG-II): from individual species to whole genera.</title>
        <authorList>
            <person name="Goeker M."/>
        </authorList>
    </citation>
    <scope>NUCLEOTIDE SEQUENCE [LARGE SCALE GENOMIC DNA]</scope>
    <source>
        <strain evidence="3 4">DSM 27148</strain>
    </source>
</reference>
<gene>
    <name evidence="3" type="ORF">BC643_3415</name>
</gene>
<comment type="caution">
    <text evidence="3">The sequence shown here is derived from an EMBL/GenBank/DDBJ whole genome shotgun (WGS) entry which is preliminary data.</text>
</comment>
<dbReference type="SMART" id="SM00758">
    <property type="entry name" value="PA14"/>
    <property type="match status" value="1"/>
</dbReference>
<dbReference type="PROSITE" id="PS51820">
    <property type="entry name" value="PA14"/>
    <property type="match status" value="1"/>
</dbReference>
<dbReference type="RefSeq" id="WP_170154597.1">
    <property type="nucleotide sequence ID" value="NZ_RAPN01000002.1"/>
</dbReference>
<dbReference type="InterPro" id="IPR011658">
    <property type="entry name" value="PA14_dom"/>
</dbReference>
<dbReference type="EMBL" id="RAPN01000002">
    <property type="protein sequence ID" value="RKD88270.1"/>
    <property type="molecule type" value="Genomic_DNA"/>
</dbReference>
<dbReference type="InterPro" id="IPR029052">
    <property type="entry name" value="Metallo-depent_PP-like"/>
</dbReference>
<proteinExistence type="predicted"/>
<dbReference type="GO" id="GO:0005737">
    <property type="term" value="C:cytoplasm"/>
    <property type="evidence" value="ECO:0007669"/>
    <property type="project" value="TreeGrafter"/>
</dbReference>
<dbReference type="CDD" id="cd07383">
    <property type="entry name" value="MPP_Dcr2"/>
    <property type="match status" value="1"/>
</dbReference>
<dbReference type="Gene3D" id="3.90.182.10">
    <property type="entry name" value="Toxin - Anthrax Protective Antigen,domain 1"/>
    <property type="match status" value="1"/>
</dbReference>
<feature type="signal peptide" evidence="1">
    <location>
        <begin position="1"/>
        <end position="27"/>
    </location>
</feature>
<evidence type="ECO:0000313" key="4">
    <source>
        <dbReference type="Proteomes" id="UP000283387"/>
    </source>
</evidence>
<dbReference type="AlphaFoldDB" id="A0A419VYX9"/>
<name>A0A419VYX9_9BACT</name>